<keyword evidence="2 4" id="KW-0067">ATP-binding</keyword>
<dbReference type="STRING" id="1454003.AW10_02914"/>
<dbReference type="EMBL" id="JEMX01000067">
    <property type="protein sequence ID" value="EXI78562.1"/>
    <property type="molecule type" value="Genomic_DNA"/>
</dbReference>
<feature type="binding site" evidence="4">
    <location>
        <begin position="67"/>
        <end position="70"/>
    </location>
    <ligand>
        <name>GTP</name>
        <dbReference type="ChEBI" id="CHEBI:37565"/>
    </ligand>
</feature>
<evidence type="ECO:0000256" key="3">
    <source>
        <dbReference type="ARBA" id="ARBA00023134"/>
    </source>
</evidence>
<evidence type="ECO:0000256" key="4">
    <source>
        <dbReference type="HAMAP-Rule" id="MF_00636"/>
    </source>
</evidence>
<dbReference type="InterPro" id="IPR005337">
    <property type="entry name" value="RapZ-like"/>
</dbReference>
<protein>
    <submittedName>
        <fullName evidence="7">GlmZ(SRNA)-inactivating NTPase</fullName>
    </submittedName>
</protein>
<dbReference type="Gene3D" id="3.40.50.300">
    <property type="entry name" value="P-loop containing nucleotide triphosphate hydrolases"/>
    <property type="match status" value="1"/>
</dbReference>
<feature type="domain" description="RapZ-like N-terminal" evidence="5">
    <location>
        <begin position="11"/>
        <end position="164"/>
    </location>
</feature>
<proteinExistence type="inferred from homology"/>
<dbReference type="Proteomes" id="UP000021816">
    <property type="component" value="Unassembled WGS sequence"/>
</dbReference>
<keyword evidence="1 4" id="KW-0547">Nucleotide-binding</keyword>
<comment type="caution">
    <text evidence="7">The sequence shown here is derived from an EMBL/GenBank/DDBJ whole genome shotgun (WGS) entry which is preliminary data.</text>
</comment>
<evidence type="ECO:0000313" key="7">
    <source>
        <dbReference type="EMBL" id="EXI78562.1"/>
    </source>
</evidence>
<evidence type="ECO:0000256" key="1">
    <source>
        <dbReference type="ARBA" id="ARBA00022741"/>
    </source>
</evidence>
<dbReference type="GO" id="GO:0005524">
    <property type="term" value="F:ATP binding"/>
    <property type="evidence" value="ECO:0007669"/>
    <property type="project" value="UniProtKB-UniRule"/>
</dbReference>
<dbReference type="InterPro" id="IPR027417">
    <property type="entry name" value="P-loop_NTPase"/>
</dbReference>
<dbReference type="AlphaFoldDB" id="A0A011PNI0"/>
<name>A0A011PNI0_9PROT</name>
<dbReference type="SUPFAM" id="SSF52540">
    <property type="entry name" value="P-loop containing nucleoside triphosphate hydrolases"/>
    <property type="match status" value="1"/>
</dbReference>
<evidence type="ECO:0000256" key="2">
    <source>
        <dbReference type="ARBA" id="ARBA00022840"/>
    </source>
</evidence>
<dbReference type="PANTHER" id="PTHR30448">
    <property type="entry name" value="RNASE ADAPTER PROTEIN RAPZ"/>
    <property type="match status" value="1"/>
</dbReference>
<sequence length="303" mass="33733">MAARTAILAHMHLVLISGLSGSGKSIALKVLEDADYYCVDNLPSQLLPQLVEQLDQQGYHKVGVVIDSRGGDSVAKLPPQLDALRARDLELQLLFLDAQDDTLVKRYSETRRRHPLASDRLTLIEAIAEERVHLAGLSAIAHHMDTSVLKPSSLREWVRQFIATAELEEASHGLALLFESFGFKNGIPLDADLVFDVRCLPNPYYEASLRALTGRDVPVISFLEAEPEVLRMRQDIAGFVRAWLPAYVRDSRNYLTVAIGCTGGQHRSVYLAERLGREFRSSARVLVRHRELPPPPMAALDIP</sequence>
<gene>
    <name evidence="7" type="ORF">AW10_02914</name>
</gene>
<keyword evidence="3 4" id="KW-0342">GTP-binding</keyword>
<dbReference type="NCBIfam" id="NF003828">
    <property type="entry name" value="PRK05416.1"/>
    <property type="match status" value="1"/>
</dbReference>
<reference evidence="7 8" key="1">
    <citation type="submission" date="2014-02" db="EMBL/GenBank/DDBJ databases">
        <title>Expanding our view of genomic diversity in Candidatus Accumulibacter clades.</title>
        <authorList>
            <person name="Skennerton C.T."/>
            <person name="Barr J.J."/>
            <person name="Slater F.R."/>
            <person name="Bond P.L."/>
            <person name="Tyson G.W."/>
        </authorList>
    </citation>
    <scope>NUCLEOTIDE SEQUENCE [LARGE SCALE GENOMIC DNA]</scope>
    <source>
        <strain evidence="8">BA-92</strain>
    </source>
</reference>
<feature type="domain" description="RapZ C-terminal" evidence="6">
    <location>
        <begin position="176"/>
        <end position="292"/>
    </location>
</feature>
<evidence type="ECO:0000313" key="8">
    <source>
        <dbReference type="Proteomes" id="UP000021816"/>
    </source>
</evidence>
<dbReference type="PIRSF" id="PIRSF005052">
    <property type="entry name" value="P-loopkin"/>
    <property type="match status" value="1"/>
</dbReference>
<dbReference type="PATRIC" id="fig|1454003.3.peg.2972"/>
<dbReference type="HAMAP" id="MF_00636">
    <property type="entry name" value="RapZ_like"/>
    <property type="match status" value="1"/>
</dbReference>
<dbReference type="InterPro" id="IPR053931">
    <property type="entry name" value="RapZ_C"/>
</dbReference>
<evidence type="ECO:0000259" key="5">
    <source>
        <dbReference type="Pfam" id="PF03668"/>
    </source>
</evidence>
<organism evidence="7 8">
    <name type="scientific">Candidatus Accumulibacter appositus</name>
    <dbReference type="NCBI Taxonomy" id="1454003"/>
    <lineage>
        <taxon>Bacteria</taxon>
        <taxon>Pseudomonadati</taxon>
        <taxon>Pseudomonadota</taxon>
        <taxon>Betaproteobacteria</taxon>
        <taxon>Candidatus Accumulibacter</taxon>
    </lineage>
</organism>
<dbReference type="PANTHER" id="PTHR30448:SF0">
    <property type="entry name" value="RNASE ADAPTER PROTEIN RAPZ"/>
    <property type="match status" value="1"/>
</dbReference>
<dbReference type="InterPro" id="IPR053930">
    <property type="entry name" value="RapZ-like_N"/>
</dbReference>
<dbReference type="GO" id="GO:0005525">
    <property type="term" value="F:GTP binding"/>
    <property type="evidence" value="ECO:0007669"/>
    <property type="project" value="UniProtKB-UniRule"/>
</dbReference>
<dbReference type="Pfam" id="PF22740">
    <property type="entry name" value="PapZ_C"/>
    <property type="match status" value="1"/>
</dbReference>
<dbReference type="Pfam" id="PF03668">
    <property type="entry name" value="RapZ-like_N"/>
    <property type="match status" value="1"/>
</dbReference>
<feature type="binding site" evidence="4">
    <location>
        <begin position="18"/>
        <end position="25"/>
    </location>
    <ligand>
        <name>ATP</name>
        <dbReference type="ChEBI" id="CHEBI:30616"/>
    </ligand>
</feature>
<evidence type="ECO:0000259" key="6">
    <source>
        <dbReference type="Pfam" id="PF22740"/>
    </source>
</evidence>
<accession>A0A011PNI0</accession>